<dbReference type="GO" id="GO:0005524">
    <property type="term" value="F:ATP binding"/>
    <property type="evidence" value="ECO:0007669"/>
    <property type="project" value="UniProtKB-KW"/>
</dbReference>
<dbReference type="InterPro" id="IPR017911">
    <property type="entry name" value="MacB-like_ATP-bd"/>
</dbReference>
<evidence type="ECO:0000313" key="6">
    <source>
        <dbReference type="Proteomes" id="UP000061018"/>
    </source>
</evidence>
<gene>
    <name evidence="5" type="primary">lolD</name>
    <name evidence="5" type="ORF">SAM23877_3952</name>
</gene>
<dbReference type="EC" id="3.6.3.-" evidence="5"/>
<dbReference type="GO" id="GO:0016887">
    <property type="term" value="F:ATP hydrolysis activity"/>
    <property type="evidence" value="ECO:0007669"/>
    <property type="project" value="InterPro"/>
</dbReference>
<accession>A0A0K2AVZ9</accession>
<dbReference type="InterPro" id="IPR027417">
    <property type="entry name" value="P-loop_NTPase"/>
</dbReference>
<keyword evidence="5" id="KW-0449">Lipoprotein</keyword>
<organism evidence="5 6">
    <name type="scientific">Streptomyces ambofaciens (strain ATCC 23877 / 3486 / DSM 40053 / JCM 4204 / NBRC 12836 / NRRL B-2516)</name>
    <dbReference type="NCBI Taxonomy" id="278992"/>
    <lineage>
        <taxon>Bacteria</taxon>
        <taxon>Bacillati</taxon>
        <taxon>Actinomycetota</taxon>
        <taxon>Actinomycetes</taxon>
        <taxon>Kitasatosporales</taxon>
        <taxon>Streptomycetaceae</taxon>
        <taxon>Streptomyces</taxon>
    </lineage>
</organism>
<dbReference type="SMART" id="SM00382">
    <property type="entry name" value="AAA"/>
    <property type="match status" value="1"/>
</dbReference>
<dbReference type="Proteomes" id="UP000061018">
    <property type="component" value="Chromosome"/>
</dbReference>
<evidence type="ECO:0000256" key="3">
    <source>
        <dbReference type="ARBA" id="ARBA00022840"/>
    </source>
</evidence>
<reference evidence="6" key="1">
    <citation type="journal article" date="2015" name="J. Biotechnol.">
        <title>Complete genome sequence of Streptomyces ambofaciens ATCC 23877, the spiramycin producer.</title>
        <authorList>
            <person name="Thibessard A."/>
            <person name="Haas D."/>
            <person name="Gerbaud C."/>
            <person name="Aigle B."/>
            <person name="Lautru S."/>
            <person name="Pernodet J.L."/>
            <person name="Leblond P."/>
        </authorList>
    </citation>
    <scope>NUCLEOTIDE SEQUENCE [LARGE SCALE GENOMIC DNA]</scope>
    <source>
        <strain evidence="6">ATCC 23877 / 3486 / DSM 40053 / JCM 4204 / NBRC 12836 / NRRL B-2516</strain>
    </source>
</reference>
<evidence type="ECO:0000259" key="4">
    <source>
        <dbReference type="PROSITE" id="PS50893"/>
    </source>
</evidence>
<sequence>MSATPAPPVLRLSEVVYGVSGRSLLAGADLTVPAGSSVSVMGPSGSGKSTLLMCVMGLIRPQSGRVEIVGRDVTRLSARALAAHRRRHVGMVFQFGELLPELTPVENVMIASLLAGEAVTEARSRAESLLTRLGVPGATATQDLSGGERQRVAVGRALVNTPELLLADEPTGALDGEQREAVADLLFSTPREHGCALVVVTHDPMVAGRADVRLRVHEGRLVQAEEAR</sequence>
<dbReference type="InterPro" id="IPR015854">
    <property type="entry name" value="ABC_transpr_LolD-like"/>
</dbReference>
<dbReference type="STRING" id="1889.SAM40697_3596"/>
<evidence type="ECO:0000313" key="5">
    <source>
        <dbReference type="EMBL" id="AKZ56997.1"/>
    </source>
</evidence>
<keyword evidence="1" id="KW-0813">Transport</keyword>
<dbReference type="PANTHER" id="PTHR24220">
    <property type="entry name" value="IMPORT ATP-BINDING PROTEIN"/>
    <property type="match status" value="1"/>
</dbReference>
<dbReference type="GO" id="GO:0005886">
    <property type="term" value="C:plasma membrane"/>
    <property type="evidence" value="ECO:0007669"/>
    <property type="project" value="TreeGrafter"/>
</dbReference>
<dbReference type="InterPro" id="IPR003593">
    <property type="entry name" value="AAA+_ATPase"/>
</dbReference>
<feature type="domain" description="ABC transporter" evidence="4">
    <location>
        <begin position="10"/>
        <end position="227"/>
    </location>
</feature>
<dbReference type="EMBL" id="CP012382">
    <property type="protein sequence ID" value="AKZ56997.1"/>
    <property type="molecule type" value="Genomic_DNA"/>
</dbReference>
<name>A0A0K2AVZ9_STRA7</name>
<dbReference type="KEGG" id="samb:SAM23877_3952"/>
<dbReference type="AlphaFoldDB" id="A0A0K2AVZ9"/>
<dbReference type="PROSITE" id="PS00211">
    <property type="entry name" value="ABC_TRANSPORTER_1"/>
    <property type="match status" value="1"/>
</dbReference>
<evidence type="ECO:0000256" key="2">
    <source>
        <dbReference type="ARBA" id="ARBA00022741"/>
    </source>
</evidence>
<keyword evidence="2" id="KW-0547">Nucleotide-binding</keyword>
<dbReference type="InterPro" id="IPR003439">
    <property type="entry name" value="ABC_transporter-like_ATP-bd"/>
</dbReference>
<dbReference type="InterPro" id="IPR017871">
    <property type="entry name" value="ABC_transporter-like_CS"/>
</dbReference>
<dbReference type="Pfam" id="PF00005">
    <property type="entry name" value="ABC_tran"/>
    <property type="match status" value="1"/>
</dbReference>
<keyword evidence="5" id="KW-0378">Hydrolase</keyword>
<dbReference type="CDD" id="cd03255">
    <property type="entry name" value="ABC_MJ0796_LolCDE_FtsE"/>
    <property type="match status" value="1"/>
</dbReference>
<evidence type="ECO:0000256" key="1">
    <source>
        <dbReference type="ARBA" id="ARBA00022448"/>
    </source>
</evidence>
<keyword evidence="3 5" id="KW-0067">ATP-binding</keyword>
<dbReference type="PROSITE" id="PS50893">
    <property type="entry name" value="ABC_TRANSPORTER_2"/>
    <property type="match status" value="1"/>
</dbReference>
<protein>
    <submittedName>
        <fullName evidence="5">Lipoprotein-releasing system ATP-binding protein LolD</fullName>
        <ecNumber evidence="5">3.6.3.-</ecNumber>
    </submittedName>
</protein>
<dbReference type="RefSeq" id="WP_053134409.1">
    <property type="nucleotide sequence ID" value="NZ_CP012382.1"/>
</dbReference>
<dbReference type="GO" id="GO:0022857">
    <property type="term" value="F:transmembrane transporter activity"/>
    <property type="evidence" value="ECO:0007669"/>
    <property type="project" value="TreeGrafter"/>
</dbReference>
<dbReference type="Gene3D" id="3.40.50.300">
    <property type="entry name" value="P-loop containing nucleotide triphosphate hydrolases"/>
    <property type="match status" value="1"/>
</dbReference>
<proteinExistence type="predicted"/>
<dbReference type="SUPFAM" id="SSF52540">
    <property type="entry name" value="P-loop containing nucleoside triphosphate hydrolases"/>
    <property type="match status" value="1"/>
</dbReference>